<dbReference type="InterPro" id="IPR007527">
    <property type="entry name" value="Znf_SWIM"/>
</dbReference>
<dbReference type="EMBL" id="DRUC01000009">
    <property type="protein sequence ID" value="HHF47719.1"/>
    <property type="molecule type" value="Genomic_DNA"/>
</dbReference>
<dbReference type="EMBL" id="DTPI01000015">
    <property type="protein sequence ID" value="HGE65969.1"/>
    <property type="molecule type" value="Genomic_DNA"/>
</dbReference>
<sequence>MKIEGLKRFKKLDYDLYKYLITHFGKRGDKAFFYVREGRVKKYRDFFVVVGREEYIVDEGFCTCRDFQINLKGKKPCSHIIAVEIAKNLGIYDEIDRYYIDFVSIDHRRGLKW</sequence>
<feature type="domain" description="SWIM-type" evidence="5">
    <location>
        <begin position="46"/>
        <end position="88"/>
    </location>
</feature>
<accession>A0A7C3UBH6</accession>
<evidence type="ECO:0000256" key="2">
    <source>
        <dbReference type="ARBA" id="ARBA00022771"/>
    </source>
</evidence>
<evidence type="ECO:0000256" key="1">
    <source>
        <dbReference type="ARBA" id="ARBA00022723"/>
    </source>
</evidence>
<dbReference type="Pfam" id="PF04434">
    <property type="entry name" value="SWIM"/>
    <property type="match status" value="1"/>
</dbReference>
<protein>
    <recommendedName>
        <fullName evidence="5">SWIM-type domain-containing protein</fullName>
    </recommendedName>
</protein>
<comment type="caution">
    <text evidence="6">The sequence shown here is derived from an EMBL/GenBank/DDBJ whole genome shotgun (WGS) entry which is preliminary data.</text>
</comment>
<dbReference type="InterPro" id="IPR006564">
    <property type="entry name" value="Znf_PMZ"/>
</dbReference>
<gene>
    <name evidence="7" type="ORF">ENL48_00455</name>
    <name evidence="6" type="ORF">ENX77_02415</name>
</gene>
<dbReference type="SMART" id="SM00575">
    <property type="entry name" value="ZnF_PMZ"/>
    <property type="match status" value="1"/>
</dbReference>
<evidence type="ECO:0000313" key="7">
    <source>
        <dbReference type="EMBL" id="HHF47719.1"/>
    </source>
</evidence>
<evidence type="ECO:0000259" key="5">
    <source>
        <dbReference type="PROSITE" id="PS50966"/>
    </source>
</evidence>
<evidence type="ECO:0000313" key="6">
    <source>
        <dbReference type="EMBL" id="HGE65969.1"/>
    </source>
</evidence>
<organism evidence="6">
    <name type="scientific">Geoglobus ahangari</name>
    <dbReference type="NCBI Taxonomy" id="113653"/>
    <lineage>
        <taxon>Archaea</taxon>
        <taxon>Methanobacteriati</taxon>
        <taxon>Methanobacteriota</taxon>
        <taxon>Archaeoglobi</taxon>
        <taxon>Archaeoglobales</taxon>
        <taxon>Archaeoglobaceae</taxon>
        <taxon>Geoglobus</taxon>
    </lineage>
</organism>
<name>A0A7C3UBH6_9EURY</name>
<evidence type="ECO:0000256" key="3">
    <source>
        <dbReference type="ARBA" id="ARBA00022833"/>
    </source>
</evidence>
<dbReference type="PROSITE" id="PS50966">
    <property type="entry name" value="ZF_SWIM"/>
    <property type="match status" value="1"/>
</dbReference>
<evidence type="ECO:0000256" key="4">
    <source>
        <dbReference type="PROSITE-ProRule" id="PRU00325"/>
    </source>
</evidence>
<keyword evidence="2 4" id="KW-0863">Zinc-finger</keyword>
<keyword evidence="3" id="KW-0862">Zinc</keyword>
<dbReference type="AlphaFoldDB" id="A0A7C3UBH6"/>
<keyword evidence="1" id="KW-0479">Metal-binding</keyword>
<proteinExistence type="predicted"/>
<dbReference type="GO" id="GO:0008270">
    <property type="term" value="F:zinc ion binding"/>
    <property type="evidence" value="ECO:0007669"/>
    <property type="project" value="UniProtKB-KW"/>
</dbReference>
<reference evidence="6" key="1">
    <citation type="journal article" date="2020" name="mSystems">
        <title>Genome- and Community-Level Interaction Insights into Carbon Utilization and Element Cycling Functions of Hydrothermarchaeota in Hydrothermal Sediment.</title>
        <authorList>
            <person name="Zhou Z."/>
            <person name="Liu Y."/>
            <person name="Xu W."/>
            <person name="Pan J."/>
            <person name="Luo Z.H."/>
            <person name="Li M."/>
        </authorList>
    </citation>
    <scope>NUCLEOTIDE SEQUENCE [LARGE SCALE GENOMIC DNA]</scope>
    <source>
        <strain evidence="7">SpSt-10</strain>
        <strain evidence="6">SpSt-97</strain>
    </source>
</reference>